<keyword evidence="12 16" id="KW-0067">ATP-binding</keyword>
<dbReference type="PANTHER" id="PTHR21403">
    <property type="entry name" value="ATP PHOSPHORIBOSYLTRANSFERASE ATP-PRTASE"/>
    <property type="match status" value="1"/>
</dbReference>
<comment type="similarity">
    <text evidence="4 16">Belongs to the ATP phosphoribosyltransferase family. Long subfamily.</text>
</comment>
<evidence type="ECO:0000256" key="8">
    <source>
        <dbReference type="ARBA" id="ARBA00022676"/>
    </source>
</evidence>
<evidence type="ECO:0000256" key="5">
    <source>
        <dbReference type="ARBA" id="ARBA00011946"/>
    </source>
</evidence>
<dbReference type="Pfam" id="PF08029">
    <property type="entry name" value="HisG_C"/>
    <property type="match status" value="1"/>
</dbReference>
<dbReference type="Gene3D" id="3.40.190.10">
    <property type="entry name" value="Periplasmic binding protein-like II"/>
    <property type="match status" value="2"/>
</dbReference>
<dbReference type="SUPFAM" id="SSF53850">
    <property type="entry name" value="Periplasmic binding protein-like II"/>
    <property type="match status" value="1"/>
</dbReference>
<dbReference type="Gene3D" id="3.30.70.120">
    <property type="match status" value="1"/>
</dbReference>
<dbReference type="PANTHER" id="PTHR21403:SF10">
    <property type="entry name" value="ATP PHOSPHORIBOSYLTRANSFERASE"/>
    <property type="match status" value="1"/>
</dbReference>
<keyword evidence="10 16" id="KW-0479">Metal-binding</keyword>
<evidence type="ECO:0000256" key="14">
    <source>
        <dbReference type="ARBA" id="ARBA00023102"/>
    </source>
</evidence>
<evidence type="ECO:0000259" key="18">
    <source>
        <dbReference type="Pfam" id="PF08029"/>
    </source>
</evidence>
<dbReference type="EMBL" id="CP036280">
    <property type="protein sequence ID" value="QDU71217.1"/>
    <property type="molecule type" value="Genomic_DNA"/>
</dbReference>
<dbReference type="AlphaFoldDB" id="A0A518BW75"/>
<evidence type="ECO:0000256" key="9">
    <source>
        <dbReference type="ARBA" id="ARBA00022679"/>
    </source>
</evidence>
<keyword evidence="13 16" id="KW-0460">Magnesium</keyword>
<evidence type="ECO:0000256" key="2">
    <source>
        <dbReference type="ARBA" id="ARBA00004496"/>
    </source>
</evidence>
<dbReference type="InterPro" id="IPR001348">
    <property type="entry name" value="ATP_PRibTrfase_HisG"/>
</dbReference>
<evidence type="ECO:0000259" key="17">
    <source>
        <dbReference type="Pfam" id="PF01634"/>
    </source>
</evidence>
<dbReference type="Pfam" id="PF01634">
    <property type="entry name" value="HisG"/>
    <property type="match status" value="1"/>
</dbReference>
<dbReference type="GO" id="GO:0000105">
    <property type="term" value="P:L-histidine biosynthetic process"/>
    <property type="evidence" value="ECO:0007669"/>
    <property type="project" value="UniProtKB-UniRule"/>
</dbReference>
<sequence>MTEQEPLLKIGLPKGSLQNSTLDLFERAGYRVNVRDRSYFPTINDPELSSVLFRAQEMSRYVEDGVVDIGITGHDWVIENQSDVHEVCELVYSKATSKPVRWVLAVPEESDYHKPEDLAGGIVATELLQSTRRYFQEKNIPIKKVEFSWGATEVKARLVDAIVDVTETGSSLRANKLRVIDTLMTSTTRLIANKEAWTDEAKRRKIEDLALLLEGAINARGQVGLKLNARRVDLDTILGIMPAAQSPTVNELADRDWVAIEVIVDVTVERDLVPKLKRAGATAIFSYPLNKVIA</sequence>
<dbReference type="InterPro" id="IPR020621">
    <property type="entry name" value="ATP-PRT_HisG_long"/>
</dbReference>
<protein>
    <recommendedName>
        <fullName evidence="5 16">ATP phosphoribosyltransferase</fullName>
        <shortName evidence="16">ATP-PRT</shortName>
        <shortName evidence="16">ATP-PRTase</shortName>
        <ecNumber evidence="5 16">2.4.2.17</ecNumber>
    </recommendedName>
</protein>
<dbReference type="GO" id="GO:0005737">
    <property type="term" value="C:cytoplasm"/>
    <property type="evidence" value="ECO:0007669"/>
    <property type="project" value="UniProtKB-SubCell"/>
</dbReference>
<dbReference type="GO" id="GO:0000287">
    <property type="term" value="F:magnesium ion binding"/>
    <property type="evidence" value="ECO:0007669"/>
    <property type="project" value="UniProtKB-UniRule"/>
</dbReference>
<name>A0A518BW75_9BACT</name>
<evidence type="ECO:0000313" key="20">
    <source>
        <dbReference type="Proteomes" id="UP000320386"/>
    </source>
</evidence>
<dbReference type="InterPro" id="IPR013115">
    <property type="entry name" value="HisG_C"/>
</dbReference>
<keyword evidence="14 16" id="KW-0368">Histidine biosynthesis</keyword>
<feature type="domain" description="Histidine biosynthesis HisG C-terminal" evidence="18">
    <location>
        <begin position="219"/>
        <end position="291"/>
    </location>
</feature>
<organism evidence="19 20">
    <name type="scientific">Mucisphaera calidilacus</name>
    <dbReference type="NCBI Taxonomy" id="2527982"/>
    <lineage>
        <taxon>Bacteria</taxon>
        <taxon>Pseudomonadati</taxon>
        <taxon>Planctomycetota</taxon>
        <taxon>Phycisphaerae</taxon>
        <taxon>Phycisphaerales</taxon>
        <taxon>Phycisphaeraceae</taxon>
        <taxon>Mucisphaera</taxon>
    </lineage>
</organism>
<keyword evidence="11 16" id="KW-0547">Nucleotide-binding</keyword>
<dbReference type="HAMAP" id="MF_00079">
    <property type="entry name" value="HisG_Long"/>
    <property type="match status" value="1"/>
</dbReference>
<dbReference type="GO" id="GO:0003879">
    <property type="term" value="F:ATP phosphoribosyltransferase activity"/>
    <property type="evidence" value="ECO:0007669"/>
    <property type="project" value="UniProtKB-UniRule"/>
</dbReference>
<comment type="activity regulation">
    <text evidence="16">Feedback inhibited by histidine.</text>
</comment>
<dbReference type="NCBIfam" id="TIGR03455">
    <property type="entry name" value="HisG_C-term"/>
    <property type="match status" value="1"/>
</dbReference>
<evidence type="ECO:0000256" key="6">
    <source>
        <dbReference type="ARBA" id="ARBA00022490"/>
    </source>
</evidence>
<keyword evidence="20" id="KW-1185">Reference proteome</keyword>
<accession>A0A518BW75</accession>
<dbReference type="CDD" id="cd13593">
    <property type="entry name" value="PBP2_HisGL3"/>
    <property type="match status" value="1"/>
</dbReference>
<dbReference type="SUPFAM" id="SSF54913">
    <property type="entry name" value="GlnB-like"/>
    <property type="match status" value="1"/>
</dbReference>
<evidence type="ECO:0000313" key="19">
    <source>
        <dbReference type="EMBL" id="QDU71217.1"/>
    </source>
</evidence>
<dbReference type="InterPro" id="IPR013820">
    <property type="entry name" value="ATP_PRibTrfase_cat"/>
</dbReference>
<dbReference type="RefSeq" id="WP_145445362.1">
    <property type="nucleotide sequence ID" value="NZ_CP036280.1"/>
</dbReference>
<evidence type="ECO:0000256" key="16">
    <source>
        <dbReference type="HAMAP-Rule" id="MF_00079"/>
    </source>
</evidence>
<evidence type="ECO:0000256" key="4">
    <source>
        <dbReference type="ARBA" id="ARBA00007955"/>
    </source>
</evidence>
<evidence type="ECO:0000256" key="7">
    <source>
        <dbReference type="ARBA" id="ARBA00022605"/>
    </source>
</evidence>
<comment type="pathway">
    <text evidence="3 16">Amino-acid biosynthesis; L-histidine biosynthesis; L-histidine from 5-phospho-alpha-D-ribose 1-diphosphate: step 1/9.</text>
</comment>
<dbReference type="OrthoDB" id="9801867at2"/>
<evidence type="ECO:0000256" key="13">
    <source>
        <dbReference type="ARBA" id="ARBA00022842"/>
    </source>
</evidence>
<dbReference type="NCBIfam" id="TIGR00070">
    <property type="entry name" value="hisG"/>
    <property type="match status" value="1"/>
</dbReference>
<evidence type="ECO:0000256" key="12">
    <source>
        <dbReference type="ARBA" id="ARBA00022840"/>
    </source>
</evidence>
<dbReference type="EC" id="2.4.2.17" evidence="5 16"/>
<comment type="function">
    <text evidence="15 16">Catalyzes the condensation of ATP and 5-phosphoribose 1-diphosphate to form N'-(5'-phosphoribosyl)-ATP (PR-ATP). Has a crucial role in the pathway because the rate of histidine biosynthesis seems to be controlled primarily by regulation of HisG enzymatic activity.</text>
</comment>
<keyword evidence="7 16" id="KW-0028">Amino-acid biosynthesis</keyword>
<comment type="cofactor">
    <cofactor evidence="16">
        <name>Mg(2+)</name>
        <dbReference type="ChEBI" id="CHEBI:18420"/>
    </cofactor>
</comment>
<evidence type="ECO:0000256" key="15">
    <source>
        <dbReference type="ARBA" id="ARBA00024861"/>
    </source>
</evidence>
<evidence type="ECO:0000256" key="10">
    <source>
        <dbReference type="ARBA" id="ARBA00022723"/>
    </source>
</evidence>
<keyword evidence="8 16" id="KW-0328">Glycosyltransferase</keyword>
<evidence type="ECO:0000256" key="3">
    <source>
        <dbReference type="ARBA" id="ARBA00004667"/>
    </source>
</evidence>
<dbReference type="KEGG" id="mcad:Pan265_10660"/>
<dbReference type="UniPathway" id="UPA00031">
    <property type="reaction ID" value="UER00006"/>
</dbReference>
<feature type="domain" description="ATP phosphoribosyltransferase catalytic" evidence="17">
    <location>
        <begin position="54"/>
        <end position="214"/>
    </location>
</feature>
<comment type="subcellular location">
    <subcellularLocation>
        <location evidence="2 16">Cytoplasm</location>
    </subcellularLocation>
</comment>
<keyword evidence="6 16" id="KW-0963">Cytoplasm</keyword>
<dbReference type="InterPro" id="IPR015867">
    <property type="entry name" value="N-reg_PII/ATP_PRibTrfase_C"/>
</dbReference>
<evidence type="ECO:0000256" key="11">
    <source>
        <dbReference type="ARBA" id="ARBA00022741"/>
    </source>
</evidence>
<reference evidence="19 20" key="1">
    <citation type="submission" date="2019-02" db="EMBL/GenBank/DDBJ databases">
        <title>Deep-cultivation of Planctomycetes and their phenomic and genomic characterization uncovers novel biology.</title>
        <authorList>
            <person name="Wiegand S."/>
            <person name="Jogler M."/>
            <person name="Boedeker C."/>
            <person name="Pinto D."/>
            <person name="Vollmers J."/>
            <person name="Rivas-Marin E."/>
            <person name="Kohn T."/>
            <person name="Peeters S.H."/>
            <person name="Heuer A."/>
            <person name="Rast P."/>
            <person name="Oberbeckmann S."/>
            <person name="Bunk B."/>
            <person name="Jeske O."/>
            <person name="Meyerdierks A."/>
            <person name="Storesund J.E."/>
            <person name="Kallscheuer N."/>
            <person name="Luecker S."/>
            <person name="Lage O.M."/>
            <person name="Pohl T."/>
            <person name="Merkel B.J."/>
            <person name="Hornburger P."/>
            <person name="Mueller R.-W."/>
            <person name="Bruemmer F."/>
            <person name="Labrenz M."/>
            <person name="Spormann A.M."/>
            <person name="Op den Camp H."/>
            <person name="Overmann J."/>
            <person name="Amann R."/>
            <person name="Jetten M.S.M."/>
            <person name="Mascher T."/>
            <person name="Medema M.H."/>
            <person name="Devos D.P."/>
            <person name="Kaster A.-K."/>
            <person name="Ovreas L."/>
            <person name="Rohde M."/>
            <person name="Galperin M.Y."/>
            <person name="Jogler C."/>
        </authorList>
    </citation>
    <scope>NUCLEOTIDE SEQUENCE [LARGE SCALE GENOMIC DNA]</scope>
    <source>
        <strain evidence="19 20">Pan265</strain>
    </source>
</reference>
<dbReference type="Proteomes" id="UP000320386">
    <property type="component" value="Chromosome"/>
</dbReference>
<gene>
    <name evidence="16 19" type="primary">hisG</name>
    <name evidence="19" type="ORF">Pan265_10660</name>
</gene>
<dbReference type="InterPro" id="IPR011322">
    <property type="entry name" value="N-reg_PII-like_a/b"/>
</dbReference>
<dbReference type="GO" id="GO:0005524">
    <property type="term" value="F:ATP binding"/>
    <property type="evidence" value="ECO:0007669"/>
    <property type="project" value="UniProtKB-KW"/>
</dbReference>
<keyword evidence="9 16" id="KW-0808">Transferase</keyword>
<proteinExistence type="inferred from homology"/>
<comment type="catalytic activity">
    <reaction evidence="1 16">
        <text>1-(5-phospho-beta-D-ribosyl)-ATP + diphosphate = 5-phospho-alpha-D-ribose 1-diphosphate + ATP</text>
        <dbReference type="Rhea" id="RHEA:18473"/>
        <dbReference type="ChEBI" id="CHEBI:30616"/>
        <dbReference type="ChEBI" id="CHEBI:33019"/>
        <dbReference type="ChEBI" id="CHEBI:58017"/>
        <dbReference type="ChEBI" id="CHEBI:73183"/>
        <dbReference type="EC" id="2.4.2.17"/>
    </reaction>
</comment>
<evidence type="ECO:0000256" key="1">
    <source>
        <dbReference type="ARBA" id="ARBA00000915"/>
    </source>
</evidence>